<reference evidence="2 3" key="1">
    <citation type="submission" date="2024-02" db="EMBL/GenBank/DDBJ databases">
        <title>Chromosome-level genome assembly of the Eurasian Minnow (Phoxinus phoxinus).</title>
        <authorList>
            <person name="Oriowo T.O."/>
            <person name="Martin S."/>
            <person name="Stange M."/>
            <person name="Chrysostomakis Y."/>
            <person name="Brown T."/>
            <person name="Winkler S."/>
            <person name="Kukowka S."/>
            <person name="Myers E.W."/>
            <person name="Bohne A."/>
        </authorList>
    </citation>
    <scope>NUCLEOTIDE SEQUENCE [LARGE SCALE GENOMIC DNA]</scope>
    <source>
        <strain evidence="2">ZFMK-TIS-60720</strain>
        <tissue evidence="2">Whole Organism</tissue>
    </source>
</reference>
<dbReference type="PANTHER" id="PTHR45913">
    <property type="entry name" value="EPM2A-INTERACTING PROTEIN 1"/>
    <property type="match status" value="1"/>
</dbReference>
<dbReference type="EMBL" id="JAYKXH010000004">
    <property type="protein sequence ID" value="KAK7172301.1"/>
    <property type="molecule type" value="Genomic_DNA"/>
</dbReference>
<dbReference type="InterPro" id="IPR008906">
    <property type="entry name" value="HATC_C_dom"/>
</dbReference>
<keyword evidence="3" id="KW-1185">Reference proteome</keyword>
<accession>A0AAN9DFR3</accession>
<evidence type="ECO:0000313" key="3">
    <source>
        <dbReference type="Proteomes" id="UP001364617"/>
    </source>
</evidence>
<dbReference type="Proteomes" id="UP001364617">
    <property type="component" value="Unassembled WGS sequence"/>
</dbReference>
<sequence length="229" mass="26018">MDLAFLVDITQELNILNLKLQGPGQLITAAYESVKAFSTKLRLWKTQLSAKNLCHFTTCRSIVEEGTAFSGDEYAAAIDNLLEEFDQRFADFKSHRDTFQLFADPFSAEVETVPSVLQMELIDLQCNSELKTKFREAQGKADKTGQFLRELPPCYPELSKVFSRVMCLFGSTYLCEKLFSTMNFNKCKYRSRLSDAHLEAVLRVSTVTSIRANVAQFCEQKRCQVSGKK</sequence>
<protein>
    <recommendedName>
        <fullName evidence="1">HAT C-terminal dimerisation domain-containing protein</fullName>
    </recommendedName>
</protein>
<comment type="caution">
    <text evidence="2">The sequence shown here is derived from an EMBL/GenBank/DDBJ whole genome shotgun (WGS) entry which is preliminary data.</text>
</comment>
<evidence type="ECO:0000259" key="1">
    <source>
        <dbReference type="Pfam" id="PF05699"/>
    </source>
</evidence>
<dbReference type="Pfam" id="PF05699">
    <property type="entry name" value="Dimer_Tnp_hAT"/>
    <property type="match status" value="1"/>
</dbReference>
<gene>
    <name evidence="2" type="ORF">R3I93_004579</name>
</gene>
<organism evidence="2 3">
    <name type="scientific">Phoxinus phoxinus</name>
    <name type="common">Eurasian minnow</name>
    <dbReference type="NCBI Taxonomy" id="58324"/>
    <lineage>
        <taxon>Eukaryota</taxon>
        <taxon>Metazoa</taxon>
        <taxon>Chordata</taxon>
        <taxon>Craniata</taxon>
        <taxon>Vertebrata</taxon>
        <taxon>Euteleostomi</taxon>
        <taxon>Actinopterygii</taxon>
        <taxon>Neopterygii</taxon>
        <taxon>Teleostei</taxon>
        <taxon>Ostariophysi</taxon>
        <taxon>Cypriniformes</taxon>
        <taxon>Leuciscidae</taxon>
        <taxon>Phoxininae</taxon>
        <taxon>Phoxinus</taxon>
    </lineage>
</organism>
<dbReference type="GO" id="GO:0046983">
    <property type="term" value="F:protein dimerization activity"/>
    <property type="evidence" value="ECO:0007669"/>
    <property type="project" value="InterPro"/>
</dbReference>
<dbReference type="AlphaFoldDB" id="A0AAN9DFR3"/>
<feature type="domain" description="HAT C-terminal dimerisation" evidence="1">
    <location>
        <begin position="146"/>
        <end position="202"/>
    </location>
</feature>
<proteinExistence type="predicted"/>
<evidence type="ECO:0000313" key="2">
    <source>
        <dbReference type="EMBL" id="KAK7172301.1"/>
    </source>
</evidence>
<dbReference type="PANTHER" id="PTHR45913:SF5">
    <property type="entry name" value="GENERAL TRANSCRIPTION FACTOR II-I REPEAT DOMAIN-CONTAINING PROTEIN 2A-LIKE PROTEIN"/>
    <property type="match status" value="1"/>
</dbReference>
<name>A0AAN9DFR3_9TELE</name>